<feature type="compositionally biased region" description="Low complexity" evidence="1">
    <location>
        <begin position="246"/>
        <end position="259"/>
    </location>
</feature>
<organism evidence="2 3">
    <name type="scientific">Zymoseptoria tritici (strain ST99CH_3D7)</name>
    <dbReference type="NCBI Taxonomy" id="1276538"/>
    <lineage>
        <taxon>Eukaryota</taxon>
        <taxon>Fungi</taxon>
        <taxon>Dikarya</taxon>
        <taxon>Ascomycota</taxon>
        <taxon>Pezizomycotina</taxon>
        <taxon>Dothideomycetes</taxon>
        <taxon>Dothideomycetidae</taxon>
        <taxon>Mycosphaerellales</taxon>
        <taxon>Mycosphaerellaceae</taxon>
        <taxon>Zymoseptoria</taxon>
    </lineage>
</organism>
<feature type="region of interest" description="Disordered" evidence="1">
    <location>
        <begin position="181"/>
        <end position="298"/>
    </location>
</feature>
<sequence length="298" mass="32266">MGIIKALSRKLSGTRADSGVRSSERPSLPGDRNGLQGMNSRGQMQNGQMQNGQMQNGQMQTGMSNGHLAVQNGANQSTTTELVRPQYSTQPSTASSNQDYANLPSQLCDVVIHCATVLPRTNSNTSSVQSSGIPPGGQHIDFRNGGNQNGSFQGNNQRDTIMPLHSEQNGYQAGRLYKQPSVESSLHSSRPNTGNGHPDVYRGPCSCGGTPLGQDSRWDSSQDSYNNGNNNRHTMNVGQSHAGAFNNNNNNNQQNGWNQSGPPTDSSQSKQRNTYGMERGAYDEGYRDAMKSLQERLQ</sequence>
<feature type="compositionally biased region" description="Polar residues" evidence="1">
    <location>
        <begin position="181"/>
        <end position="195"/>
    </location>
</feature>
<evidence type="ECO:0000313" key="3">
    <source>
        <dbReference type="Proteomes" id="UP000215127"/>
    </source>
</evidence>
<name>A0A1X7S7U2_ZYMT9</name>
<feature type="compositionally biased region" description="Polar residues" evidence="1">
    <location>
        <begin position="260"/>
        <end position="274"/>
    </location>
</feature>
<dbReference type="AlphaFoldDB" id="A0A1X7S7U2"/>
<dbReference type="EMBL" id="LT853703">
    <property type="protein sequence ID" value="SMQ55752.1"/>
    <property type="molecule type" value="Genomic_DNA"/>
</dbReference>
<feature type="region of interest" description="Disordered" evidence="1">
    <location>
        <begin position="122"/>
        <end position="159"/>
    </location>
</feature>
<feature type="compositionally biased region" description="Polar residues" evidence="1">
    <location>
        <begin position="219"/>
        <end position="239"/>
    </location>
</feature>
<evidence type="ECO:0000313" key="2">
    <source>
        <dbReference type="EMBL" id="SMQ55752.1"/>
    </source>
</evidence>
<accession>A0A1X7S7U2</accession>
<feature type="compositionally biased region" description="Basic and acidic residues" evidence="1">
    <location>
        <begin position="280"/>
        <end position="298"/>
    </location>
</feature>
<protein>
    <submittedName>
        <fullName evidence="2">Uncharacterized protein</fullName>
    </submittedName>
</protein>
<keyword evidence="3" id="KW-1185">Reference proteome</keyword>
<feature type="compositionally biased region" description="Polar residues" evidence="1">
    <location>
        <begin position="122"/>
        <end position="132"/>
    </location>
</feature>
<proteinExistence type="predicted"/>
<dbReference type="Proteomes" id="UP000215127">
    <property type="component" value="Chromosome 12"/>
</dbReference>
<feature type="compositionally biased region" description="Polar residues" evidence="1">
    <location>
        <begin position="72"/>
        <end position="98"/>
    </location>
</feature>
<gene>
    <name evidence="2" type="ORF">ZT3D7_G10907</name>
</gene>
<feature type="compositionally biased region" description="Low complexity" evidence="1">
    <location>
        <begin position="144"/>
        <end position="157"/>
    </location>
</feature>
<feature type="region of interest" description="Disordered" evidence="1">
    <location>
        <begin position="1"/>
        <end position="98"/>
    </location>
</feature>
<feature type="compositionally biased region" description="Low complexity" evidence="1">
    <location>
        <begin position="36"/>
        <end position="66"/>
    </location>
</feature>
<evidence type="ECO:0000256" key="1">
    <source>
        <dbReference type="SAM" id="MobiDB-lite"/>
    </source>
</evidence>
<reference evidence="2 3" key="1">
    <citation type="submission" date="2016-06" db="EMBL/GenBank/DDBJ databases">
        <authorList>
            <person name="Kjaerup R.B."/>
            <person name="Dalgaard T.S."/>
            <person name="Juul-Madsen H.R."/>
        </authorList>
    </citation>
    <scope>NUCLEOTIDE SEQUENCE [LARGE SCALE GENOMIC DNA]</scope>
</reference>